<evidence type="ECO:0000313" key="3">
    <source>
        <dbReference type="EMBL" id="NML48451.1"/>
    </source>
</evidence>
<accession>A0A848HGK7</accession>
<dbReference type="EMBL" id="JABBFX010000005">
    <property type="protein sequence ID" value="NML48451.1"/>
    <property type="molecule type" value="Genomic_DNA"/>
</dbReference>
<gene>
    <name evidence="3" type="ORF">HHL11_32195</name>
</gene>
<proteinExistence type="predicted"/>
<dbReference type="Pfam" id="PF03886">
    <property type="entry name" value="ABC_trans_aux"/>
    <property type="match status" value="1"/>
</dbReference>
<keyword evidence="1" id="KW-0732">Signal</keyword>
<dbReference type="InterPro" id="IPR005586">
    <property type="entry name" value="ABC_trans_aux"/>
</dbReference>
<organism evidence="3 4">
    <name type="scientific">Ramlibacter agri</name>
    <dbReference type="NCBI Taxonomy" id="2728837"/>
    <lineage>
        <taxon>Bacteria</taxon>
        <taxon>Pseudomonadati</taxon>
        <taxon>Pseudomonadota</taxon>
        <taxon>Betaproteobacteria</taxon>
        <taxon>Burkholderiales</taxon>
        <taxon>Comamonadaceae</taxon>
        <taxon>Ramlibacter</taxon>
    </lineage>
</organism>
<evidence type="ECO:0000259" key="2">
    <source>
        <dbReference type="Pfam" id="PF03886"/>
    </source>
</evidence>
<sequence length="211" mass="22472">MIRRRPLLVAAALSPLVLAGCSSILPDKPVRETMFDLGPAPATAQAKPLGAPLVLPDVEVAGALETTALLFRLGYADAFQLRPYAFARWSAPPAQLVRQRLRDHLGQTRPILDNAAAASLARRGGVTPPVLRIELEEFSQLFTSQTESEGVVRLRGTLLESTAAGERLVAQRSFIGRQPAPSADAPGGVRAISAATDAVAQEILAWLAQPR</sequence>
<name>A0A848HGK7_9BURK</name>
<dbReference type="SUPFAM" id="SSF159594">
    <property type="entry name" value="XCC0632-like"/>
    <property type="match status" value="1"/>
</dbReference>
<dbReference type="Gene3D" id="3.40.50.10610">
    <property type="entry name" value="ABC-type transport auxiliary lipoprotein component"/>
    <property type="match status" value="1"/>
</dbReference>
<keyword evidence="4" id="KW-1185">Reference proteome</keyword>
<feature type="chain" id="PRO_5032961821" description="ABC-type transport auxiliary lipoprotein component domain-containing protein" evidence="1">
    <location>
        <begin position="20"/>
        <end position="211"/>
    </location>
</feature>
<evidence type="ECO:0000256" key="1">
    <source>
        <dbReference type="SAM" id="SignalP"/>
    </source>
</evidence>
<comment type="caution">
    <text evidence="3">The sequence shown here is derived from an EMBL/GenBank/DDBJ whole genome shotgun (WGS) entry which is preliminary data.</text>
</comment>
<reference evidence="3 4" key="1">
    <citation type="submission" date="2020-04" db="EMBL/GenBank/DDBJ databases">
        <title>Ramlibacter sp. G-1-2-2 isolated from soil.</title>
        <authorList>
            <person name="Dahal R.H."/>
        </authorList>
    </citation>
    <scope>NUCLEOTIDE SEQUENCE [LARGE SCALE GENOMIC DNA]</scope>
    <source>
        <strain evidence="3 4">G-1-2-2</strain>
    </source>
</reference>
<dbReference type="AlphaFoldDB" id="A0A848HGK7"/>
<feature type="domain" description="ABC-type transport auxiliary lipoprotein component" evidence="2">
    <location>
        <begin position="37"/>
        <end position="203"/>
    </location>
</feature>
<evidence type="ECO:0000313" key="4">
    <source>
        <dbReference type="Proteomes" id="UP000541185"/>
    </source>
</evidence>
<dbReference type="PROSITE" id="PS51257">
    <property type="entry name" value="PROKAR_LIPOPROTEIN"/>
    <property type="match status" value="1"/>
</dbReference>
<dbReference type="RefSeq" id="WP_169422791.1">
    <property type="nucleotide sequence ID" value="NZ_JABBFX010000005.1"/>
</dbReference>
<feature type="signal peptide" evidence="1">
    <location>
        <begin position="1"/>
        <end position="19"/>
    </location>
</feature>
<dbReference type="Proteomes" id="UP000541185">
    <property type="component" value="Unassembled WGS sequence"/>
</dbReference>
<protein>
    <recommendedName>
        <fullName evidence="2">ABC-type transport auxiliary lipoprotein component domain-containing protein</fullName>
    </recommendedName>
</protein>